<reference evidence="2" key="1">
    <citation type="submission" date="2021-05" db="EMBL/GenBank/DDBJ databases">
        <authorList>
            <person name="Alioto T."/>
            <person name="Alioto T."/>
            <person name="Gomez Garrido J."/>
        </authorList>
    </citation>
    <scope>NUCLEOTIDE SEQUENCE</scope>
</reference>
<evidence type="ECO:0000256" key="1">
    <source>
        <dbReference type="SAM" id="MobiDB-lite"/>
    </source>
</evidence>
<feature type="region of interest" description="Disordered" evidence="1">
    <location>
        <begin position="20"/>
        <end position="62"/>
    </location>
</feature>
<dbReference type="AlphaFoldDB" id="A0A8D8N0H8"/>
<sequence>MLVLHAVLPDEAELPAVPSRSYPTVHEAGPANSYSPAGGTLLFQHDRPDPGRSASRAGHHLPDRVGEHLSADVRHARRLSRVLPAVPARTEGQPVRDDAVLRGADLGDAPLRLARVVELHTDRVLSGPSAANAARTAVHRRNQRARHEHLAGLRLLLLHLVPIGADGHVLSSTL</sequence>
<organism evidence="2">
    <name type="scientific">Culex pipiens</name>
    <name type="common">House mosquito</name>
    <dbReference type="NCBI Taxonomy" id="7175"/>
    <lineage>
        <taxon>Eukaryota</taxon>
        <taxon>Metazoa</taxon>
        <taxon>Ecdysozoa</taxon>
        <taxon>Arthropoda</taxon>
        <taxon>Hexapoda</taxon>
        <taxon>Insecta</taxon>
        <taxon>Pterygota</taxon>
        <taxon>Neoptera</taxon>
        <taxon>Endopterygota</taxon>
        <taxon>Diptera</taxon>
        <taxon>Nematocera</taxon>
        <taxon>Culicoidea</taxon>
        <taxon>Culicidae</taxon>
        <taxon>Culicinae</taxon>
        <taxon>Culicini</taxon>
        <taxon>Culex</taxon>
        <taxon>Culex</taxon>
    </lineage>
</organism>
<name>A0A8D8N0H8_CULPI</name>
<proteinExistence type="predicted"/>
<dbReference type="EMBL" id="HBUE01342971">
    <property type="protein sequence ID" value="CAG6599439.1"/>
    <property type="molecule type" value="Transcribed_RNA"/>
</dbReference>
<evidence type="ECO:0000313" key="2">
    <source>
        <dbReference type="EMBL" id="CAG6547253.1"/>
    </source>
</evidence>
<accession>A0A8D8N0H8</accession>
<dbReference type="EMBL" id="HBUE01236063">
    <property type="protein sequence ID" value="CAG6547253.1"/>
    <property type="molecule type" value="Transcribed_RNA"/>
</dbReference>
<protein>
    <submittedName>
        <fullName evidence="2">(northern house mosquito) hypothetical protein</fullName>
    </submittedName>
</protein>